<evidence type="ECO:0000313" key="3">
    <source>
        <dbReference type="Proteomes" id="UP001648503"/>
    </source>
</evidence>
<proteinExistence type="predicted"/>
<evidence type="ECO:0000256" key="1">
    <source>
        <dbReference type="SAM" id="MobiDB-lite"/>
    </source>
</evidence>
<feature type="compositionally biased region" description="Polar residues" evidence="1">
    <location>
        <begin position="398"/>
        <end position="412"/>
    </location>
</feature>
<dbReference type="EMBL" id="JAFCIX010000572">
    <property type="protein sequence ID" value="KAH6586653.1"/>
    <property type="molecule type" value="Genomic_DNA"/>
</dbReference>
<keyword evidence="3" id="KW-1185">Reference proteome</keyword>
<sequence length="464" mass="49321">MESRSNCSRNRLLVRSMFETSTKDSSVIQLNSAFGNSNGSTSSLYIRRKRSMSLPTSSILPVSVSTTAITERLQGQLSRLSLKLSSSGKRDQGAYSRRLSSKKVQDAEQSAIGLVPDWQLPSGYDCLLDPFRESTLHSPYAHSTSLASAPPTYASSPAPLPLHPFSKVQASEDAFGSYDTAGCSINSATHNAHNSQERGLGFASAVLCNCAAAADGGGAGSRVKACAAVCTTPPCIAPTTTNTSSTTHPASTPNVVVRMAAGHAESPIVHRRKESLPVLWSGLGQEATQNLASLTSESPISAQSHHGRSDLRPPSYSLPRTNNRPHSTSAYPIPRQCPSLSTNTQSMTANYPRRASSKLTSSIPTVRIDDTSVPECCSSLPNPRFPIYVPLPTSDLFITSSHQPDGPTSVQLPPSDITLGHNRGQSRDSGYGSPSRPISEPLPKGQHHVSPLSFSPPLHCAPQI</sequence>
<feature type="compositionally biased region" description="Polar residues" evidence="1">
    <location>
        <begin position="338"/>
        <end position="349"/>
    </location>
</feature>
<feature type="compositionally biased region" description="Polar residues" evidence="1">
    <location>
        <begin position="318"/>
        <end position="330"/>
    </location>
</feature>
<comment type="caution">
    <text evidence="2">The sequence shown here is derived from an EMBL/GenBank/DDBJ whole genome shotgun (WGS) entry which is preliminary data.</text>
</comment>
<feature type="region of interest" description="Disordered" evidence="1">
    <location>
        <begin position="297"/>
        <end position="363"/>
    </location>
</feature>
<feature type="region of interest" description="Disordered" evidence="1">
    <location>
        <begin position="398"/>
        <end position="464"/>
    </location>
</feature>
<accession>A0ABQ8EU39</accession>
<name>A0ABQ8EU39_9FUNG</name>
<protein>
    <recommendedName>
        <fullName evidence="4">Ig-like domain-containing protein</fullName>
    </recommendedName>
</protein>
<evidence type="ECO:0000313" key="2">
    <source>
        <dbReference type="EMBL" id="KAH6586653.1"/>
    </source>
</evidence>
<evidence type="ECO:0008006" key="4">
    <source>
        <dbReference type="Google" id="ProtNLM"/>
    </source>
</evidence>
<organism evidence="2 3">
    <name type="scientific">Batrachochytrium salamandrivorans</name>
    <dbReference type="NCBI Taxonomy" id="1357716"/>
    <lineage>
        <taxon>Eukaryota</taxon>
        <taxon>Fungi</taxon>
        <taxon>Fungi incertae sedis</taxon>
        <taxon>Chytridiomycota</taxon>
        <taxon>Chytridiomycota incertae sedis</taxon>
        <taxon>Chytridiomycetes</taxon>
        <taxon>Rhizophydiales</taxon>
        <taxon>Rhizophydiales incertae sedis</taxon>
        <taxon>Batrachochytrium</taxon>
    </lineage>
</organism>
<gene>
    <name evidence="2" type="ORF">BASA50_000365</name>
</gene>
<dbReference type="Proteomes" id="UP001648503">
    <property type="component" value="Unassembled WGS sequence"/>
</dbReference>
<reference evidence="2 3" key="1">
    <citation type="submission" date="2021-02" db="EMBL/GenBank/DDBJ databases">
        <title>Variation within the Batrachochytrium salamandrivorans European outbreak.</title>
        <authorList>
            <person name="Kelly M."/>
            <person name="Pasmans F."/>
            <person name="Shea T.P."/>
            <person name="Munoz J.F."/>
            <person name="Carranza S."/>
            <person name="Cuomo C.A."/>
            <person name="Martel A."/>
        </authorList>
    </citation>
    <scope>NUCLEOTIDE SEQUENCE [LARGE SCALE GENOMIC DNA]</scope>
    <source>
        <strain evidence="2 3">AMFP18/2</strain>
    </source>
</reference>